<protein>
    <submittedName>
        <fullName evidence="3">Poly-beta-1,6-N-acetyl-D-glucosamine biosynthesis protein PgaD</fullName>
    </submittedName>
</protein>
<dbReference type="Pfam" id="PF13994">
    <property type="entry name" value="PgaD"/>
    <property type="match status" value="1"/>
</dbReference>
<dbReference type="NCBIfam" id="TIGR03940">
    <property type="entry name" value="PGA_PgaD"/>
    <property type="match status" value="1"/>
</dbReference>
<comment type="caution">
    <text evidence="3">The sequence shown here is derived from an EMBL/GenBank/DDBJ whole genome shotgun (WGS) entry which is preliminary data.</text>
</comment>
<dbReference type="GO" id="GO:0043709">
    <property type="term" value="P:cell adhesion involved in single-species biofilm formation"/>
    <property type="evidence" value="ECO:0007669"/>
    <property type="project" value="InterPro"/>
</dbReference>
<evidence type="ECO:0000256" key="1">
    <source>
        <dbReference type="SAM" id="MobiDB-lite"/>
    </source>
</evidence>
<dbReference type="AlphaFoldDB" id="A0A225N0S5"/>
<keyword evidence="4" id="KW-1185">Reference proteome</keyword>
<feature type="region of interest" description="Disordered" evidence="1">
    <location>
        <begin position="1"/>
        <end position="23"/>
    </location>
</feature>
<feature type="transmembrane region" description="Helical" evidence="2">
    <location>
        <begin position="39"/>
        <end position="60"/>
    </location>
</feature>
<evidence type="ECO:0000313" key="3">
    <source>
        <dbReference type="EMBL" id="OWT65660.1"/>
    </source>
</evidence>
<dbReference type="InterPro" id="IPR023829">
    <property type="entry name" value="PGA_PgaD"/>
</dbReference>
<keyword evidence="2" id="KW-1133">Transmembrane helix</keyword>
<keyword evidence="2" id="KW-0812">Transmembrane</keyword>
<dbReference type="EMBL" id="NJIH01000002">
    <property type="protein sequence ID" value="OWT65660.1"/>
    <property type="molecule type" value="Genomic_DNA"/>
</dbReference>
<sequence>MQLSQSHAETPPPPGSLGKPRPRHQGASIMNLVKTPLSLGYTLVDLLLTALAWFVFCYLLATGMHSILQGAALGHASSLVSRLLPDLHTLLAYACVAVGIDLLLLVWARYNTLRFGGLDRRKPRPPLSAAALAASFEISPDLLEALHASQGLRIHHTDAGQISKIDFTPQRQIAAGNVLRILR</sequence>
<dbReference type="Proteomes" id="UP000214603">
    <property type="component" value="Unassembled WGS sequence"/>
</dbReference>
<organism evidence="3 4">
    <name type="scientific">Candidimonas nitroreducens</name>
    <dbReference type="NCBI Taxonomy" id="683354"/>
    <lineage>
        <taxon>Bacteria</taxon>
        <taxon>Pseudomonadati</taxon>
        <taxon>Pseudomonadota</taxon>
        <taxon>Betaproteobacteria</taxon>
        <taxon>Burkholderiales</taxon>
        <taxon>Alcaligenaceae</taxon>
        <taxon>Candidimonas</taxon>
    </lineage>
</organism>
<accession>A0A225N0S5</accession>
<evidence type="ECO:0000313" key="4">
    <source>
        <dbReference type="Proteomes" id="UP000214603"/>
    </source>
</evidence>
<feature type="transmembrane region" description="Helical" evidence="2">
    <location>
        <begin position="90"/>
        <end position="110"/>
    </location>
</feature>
<proteinExistence type="predicted"/>
<name>A0A225N0S5_9BURK</name>
<reference evidence="4" key="1">
    <citation type="submission" date="2017-06" db="EMBL/GenBank/DDBJ databases">
        <title>Herbaspirillum phytohormonus sp. nov., isolated from the root nodule of Robinia pseudoacacia in lead-zinc mine.</title>
        <authorList>
            <person name="Fan M."/>
            <person name="Lin Y."/>
        </authorList>
    </citation>
    <scope>NUCLEOTIDE SEQUENCE [LARGE SCALE GENOMIC DNA]</scope>
    <source>
        <strain evidence="4">SC-089</strain>
    </source>
</reference>
<evidence type="ECO:0000256" key="2">
    <source>
        <dbReference type="SAM" id="Phobius"/>
    </source>
</evidence>
<gene>
    <name evidence="3" type="primary">pgaD</name>
    <name evidence="3" type="ORF">CEY11_02650</name>
</gene>
<keyword evidence="2" id="KW-0472">Membrane</keyword>